<proteinExistence type="predicted"/>
<name>A0AAW5QX28_9HYPH</name>
<reference evidence="3 4" key="1">
    <citation type="submission" date="2022-04" db="EMBL/GenBank/DDBJ databases">
        <authorList>
            <person name="Ye Y.-Q."/>
            <person name="Du Z.-J."/>
        </authorList>
    </citation>
    <scope>NUCLEOTIDE SEQUENCE [LARGE SCALE GENOMIC DNA]</scope>
    <source>
        <strain evidence="3 4">A6E488</strain>
    </source>
</reference>
<dbReference type="RefSeq" id="WP_261616186.1">
    <property type="nucleotide sequence ID" value="NZ_JALIDZ010000005.1"/>
</dbReference>
<comment type="caution">
    <text evidence="3">The sequence shown here is derived from an EMBL/GenBank/DDBJ whole genome shotgun (WGS) entry which is preliminary data.</text>
</comment>
<dbReference type="GO" id="GO:0016740">
    <property type="term" value="F:transferase activity"/>
    <property type="evidence" value="ECO:0007669"/>
    <property type="project" value="UniProtKB-KW"/>
</dbReference>
<keyword evidence="4" id="KW-1185">Reference proteome</keyword>
<evidence type="ECO:0000256" key="1">
    <source>
        <dbReference type="SAM" id="MobiDB-lite"/>
    </source>
</evidence>
<feature type="domain" description="Beta-lactamase hydrolase-like protein phosphatase-like" evidence="2">
    <location>
        <begin position="10"/>
        <end position="108"/>
    </location>
</feature>
<organism evidence="3 4">
    <name type="scientific">Microbaculum marinisediminis</name>
    <dbReference type="NCBI Taxonomy" id="2931392"/>
    <lineage>
        <taxon>Bacteria</taxon>
        <taxon>Pseudomonadati</taxon>
        <taxon>Pseudomonadota</taxon>
        <taxon>Alphaproteobacteria</taxon>
        <taxon>Hyphomicrobiales</taxon>
        <taxon>Tepidamorphaceae</taxon>
        <taxon>Microbaculum</taxon>
    </lineage>
</organism>
<dbReference type="InterPro" id="IPR029021">
    <property type="entry name" value="Prot-tyrosine_phosphatase-like"/>
</dbReference>
<dbReference type="Proteomes" id="UP001320898">
    <property type="component" value="Unassembled WGS sequence"/>
</dbReference>
<feature type="compositionally biased region" description="Low complexity" evidence="1">
    <location>
        <begin position="163"/>
        <end position="179"/>
    </location>
</feature>
<dbReference type="InterPro" id="IPR005939">
    <property type="entry name" value="BLH_phosphatase-like"/>
</dbReference>
<dbReference type="AlphaFoldDB" id="A0AAW5QX28"/>
<keyword evidence="3" id="KW-0808">Transferase</keyword>
<dbReference type="GO" id="GO:0016787">
    <property type="term" value="F:hydrolase activity"/>
    <property type="evidence" value="ECO:0007669"/>
    <property type="project" value="InterPro"/>
</dbReference>
<dbReference type="Gene3D" id="3.90.190.10">
    <property type="entry name" value="Protein tyrosine phosphatase superfamily"/>
    <property type="match status" value="1"/>
</dbReference>
<dbReference type="NCBIfam" id="TIGR01244">
    <property type="entry name" value="TIGR01244 family sulfur transferase"/>
    <property type="match status" value="1"/>
</dbReference>
<sequence length="188" mass="19821">MADIVELERGIFIASQLSEGDFDRLPAMGIRAVVANRPDGEAADQLPRAQAHAAARRNGLHFHYHPVASIDIAEDEPVAIFRALMHGLGGPVLFYCGTGTRAALLWAQASLARLGVERTIDVAARAGVDLAPYRDLLEERAALEDAGTAAPLASRLSETPSNTPAKTPAARPSASPARAPQLCIAEAV</sequence>
<evidence type="ECO:0000259" key="2">
    <source>
        <dbReference type="Pfam" id="PF04273"/>
    </source>
</evidence>
<protein>
    <submittedName>
        <fullName evidence="3">TIGR01244 family sulfur transferase</fullName>
    </submittedName>
</protein>
<dbReference type="SUPFAM" id="SSF52799">
    <property type="entry name" value="(Phosphotyrosine protein) phosphatases II"/>
    <property type="match status" value="1"/>
</dbReference>
<evidence type="ECO:0000313" key="4">
    <source>
        <dbReference type="Proteomes" id="UP001320898"/>
    </source>
</evidence>
<accession>A0AAW5QX28</accession>
<dbReference type="EMBL" id="JALIDZ010000005">
    <property type="protein sequence ID" value="MCT8972606.1"/>
    <property type="molecule type" value="Genomic_DNA"/>
</dbReference>
<gene>
    <name evidence="3" type="ORF">MUB46_12130</name>
</gene>
<dbReference type="Pfam" id="PF04273">
    <property type="entry name" value="BLH_phosphatase"/>
    <property type="match status" value="1"/>
</dbReference>
<evidence type="ECO:0000313" key="3">
    <source>
        <dbReference type="EMBL" id="MCT8972606.1"/>
    </source>
</evidence>
<feature type="region of interest" description="Disordered" evidence="1">
    <location>
        <begin position="148"/>
        <end position="179"/>
    </location>
</feature>